<evidence type="ECO:0000256" key="1">
    <source>
        <dbReference type="PROSITE-ProRule" id="PRU00169"/>
    </source>
</evidence>
<dbReference type="Gene3D" id="3.40.50.2300">
    <property type="match status" value="1"/>
</dbReference>
<keyword evidence="1" id="KW-0597">Phosphoprotein</keyword>
<evidence type="ECO:0000259" key="2">
    <source>
        <dbReference type="PROSITE" id="PS50110"/>
    </source>
</evidence>
<organism evidence="3 4">
    <name type="scientific">Pseudomonas atacamensis</name>
    <dbReference type="NCBI Taxonomy" id="2565368"/>
    <lineage>
        <taxon>Bacteria</taxon>
        <taxon>Pseudomonadati</taxon>
        <taxon>Pseudomonadota</taxon>
        <taxon>Gammaproteobacteria</taxon>
        <taxon>Pseudomonadales</taxon>
        <taxon>Pseudomonadaceae</taxon>
        <taxon>Pseudomonas</taxon>
    </lineage>
</organism>
<feature type="modified residue" description="4-aspartylphosphate" evidence="1">
    <location>
        <position position="81"/>
    </location>
</feature>
<comment type="caution">
    <text evidence="3">The sequence shown here is derived from an EMBL/GenBank/DDBJ whole genome shotgun (WGS) entry which is preliminary data.</text>
</comment>
<dbReference type="InterPro" id="IPR011006">
    <property type="entry name" value="CheY-like_superfamily"/>
</dbReference>
<reference evidence="3 4" key="1">
    <citation type="submission" date="2019-04" db="EMBL/GenBank/DDBJ databases">
        <title>Draft genome sequence of Pseudomonas sp. M7D1 isolated from rhizosphere of plant the flowery desert.</title>
        <authorList>
            <person name="Poblete-Morales M."/>
            <person name="Plaza N."/>
            <person name="Corsini G."/>
            <person name="Silva E."/>
        </authorList>
    </citation>
    <scope>NUCLEOTIDE SEQUENCE [LARGE SCALE GENOMIC DNA]</scope>
    <source>
        <strain evidence="3 4">M7D1</strain>
    </source>
</reference>
<dbReference type="Pfam" id="PF00072">
    <property type="entry name" value="Response_reg"/>
    <property type="match status" value="1"/>
</dbReference>
<dbReference type="SMART" id="SM00448">
    <property type="entry name" value="REC"/>
    <property type="match status" value="1"/>
</dbReference>
<dbReference type="AlphaFoldDB" id="A0AAQ2HYC0"/>
<sequence>MRGCLSVLKSVKKDIEVSAQWKDIRAPTGDVVIVEDDPVLLPLMVEMLSEVRARIVAFETADGALNHLTEGSSYCSLLIADHGVPGKLSGTQLAALFRAKWPKSAVIVTSGYELAHATLPEGVVYLQKPWAGGQLVDIVVRLLQPGIAFQRD</sequence>
<protein>
    <submittedName>
        <fullName evidence="3">Response regulator</fullName>
    </submittedName>
</protein>
<dbReference type="SUPFAM" id="SSF52172">
    <property type="entry name" value="CheY-like"/>
    <property type="match status" value="1"/>
</dbReference>
<proteinExistence type="predicted"/>
<dbReference type="PROSITE" id="PS50110">
    <property type="entry name" value="RESPONSE_REGULATORY"/>
    <property type="match status" value="1"/>
</dbReference>
<evidence type="ECO:0000313" key="3">
    <source>
        <dbReference type="EMBL" id="THF25813.1"/>
    </source>
</evidence>
<accession>A0AAQ2HYC0</accession>
<evidence type="ECO:0000313" key="4">
    <source>
        <dbReference type="Proteomes" id="UP000310574"/>
    </source>
</evidence>
<gene>
    <name evidence="3" type="ORF">E5170_28440</name>
</gene>
<feature type="domain" description="Response regulatory" evidence="2">
    <location>
        <begin position="30"/>
        <end position="143"/>
    </location>
</feature>
<name>A0AAQ2HYC0_9PSED</name>
<dbReference type="EMBL" id="SSBS01000012">
    <property type="protein sequence ID" value="THF25813.1"/>
    <property type="molecule type" value="Genomic_DNA"/>
</dbReference>
<dbReference type="GO" id="GO:0000160">
    <property type="term" value="P:phosphorelay signal transduction system"/>
    <property type="evidence" value="ECO:0007669"/>
    <property type="project" value="InterPro"/>
</dbReference>
<dbReference type="Proteomes" id="UP000310574">
    <property type="component" value="Unassembled WGS sequence"/>
</dbReference>
<dbReference type="InterPro" id="IPR001789">
    <property type="entry name" value="Sig_transdc_resp-reg_receiver"/>
</dbReference>